<dbReference type="Pfam" id="PF17886">
    <property type="entry name" value="ArsA_HSP20"/>
    <property type="match status" value="1"/>
</dbReference>
<keyword evidence="6" id="KW-1185">Reference proteome</keyword>
<gene>
    <name evidence="5" type="ORF">ACFFTP_11300</name>
</gene>
<feature type="domain" description="ArsA HSP20-like" evidence="4">
    <location>
        <begin position="327"/>
        <end position="388"/>
    </location>
</feature>
<proteinExistence type="inferred from homology"/>
<evidence type="ECO:0000313" key="6">
    <source>
        <dbReference type="Proteomes" id="UP001589716"/>
    </source>
</evidence>
<dbReference type="InterPro" id="IPR025723">
    <property type="entry name" value="ArsA/GET3_ATPase-like"/>
</dbReference>
<evidence type="ECO:0000256" key="1">
    <source>
        <dbReference type="ARBA" id="ARBA00011040"/>
    </source>
</evidence>
<accession>A0ABV5QMP0</accession>
<feature type="domain" description="ArsA/GET3 Anion-transporting ATPase-like" evidence="3">
    <location>
        <begin position="90"/>
        <end position="274"/>
    </location>
</feature>
<dbReference type="InterPro" id="IPR008978">
    <property type="entry name" value="HSP20-like_chaperone"/>
</dbReference>
<evidence type="ECO:0000256" key="2">
    <source>
        <dbReference type="SAM" id="MobiDB-lite"/>
    </source>
</evidence>
<protein>
    <submittedName>
        <fullName evidence="5">ArsA family ATPase</fullName>
    </submittedName>
</protein>
<comment type="caution">
    <text evidence="5">The sequence shown here is derived from an EMBL/GenBank/DDBJ whole genome shotgun (WGS) entry which is preliminary data.</text>
</comment>
<dbReference type="InterPro" id="IPR040612">
    <property type="entry name" value="ArsA_HSP20-like"/>
</dbReference>
<organism evidence="5 6">
    <name type="scientific">Streptomyces roseoviridis</name>
    <dbReference type="NCBI Taxonomy" id="67361"/>
    <lineage>
        <taxon>Bacteria</taxon>
        <taxon>Bacillati</taxon>
        <taxon>Actinomycetota</taxon>
        <taxon>Actinomycetes</taxon>
        <taxon>Kitasatosporales</taxon>
        <taxon>Streptomycetaceae</taxon>
        <taxon>Streptomyces</taxon>
    </lineage>
</organism>
<dbReference type="EMBL" id="JBHMCT010000008">
    <property type="protein sequence ID" value="MFB9554777.1"/>
    <property type="molecule type" value="Genomic_DNA"/>
</dbReference>
<dbReference type="Gene3D" id="2.60.40.790">
    <property type="match status" value="1"/>
</dbReference>
<comment type="similarity">
    <text evidence="1">Belongs to the arsA ATPase family.</text>
</comment>
<dbReference type="PANTHER" id="PTHR10803:SF3">
    <property type="entry name" value="ATPASE GET3"/>
    <property type="match status" value="1"/>
</dbReference>
<dbReference type="RefSeq" id="WP_345489134.1">
    <property type="nucleotide sequence ID" value="NZ_BAAAWU010000001.1"/>
</dbReference>
<feature type="region of interest" description="Disordered" evidence="2">
    <location>
        <begin position="44"/>
        <end position="74"/>
    </location>
</feature>
<dbReference type="Proteomes" id="UP001589716">
    <property type="component" value="Unassembled WGS sequence"/>
</dbReference>
<feature type="domain" description="ArsA/GET3 Anion-transporting ATPase-like" evidence="3">
    <location>
        <begin position="1"/>
        <end position="38"/>
    </location>
</feature>
<dbReference type="Gene3D" id="3.40.50.300">
    <property type="entry name" value="P-loop containing nucleotide triphosphate hydrolases"/>
    <property type="match status" value="1"/>
</dbReference>
<sequence length="400" mass="42523">MRIILVTGTGGAGRTTTALATALAEARAGRRVLLVSADAGTTAGLRADGTGTGKPRPVRLTDAPDAPGTRTPHLLVPDPAADFRREFLALQARSSSALDLLGAAPFEDAELTELPGSGQIAQLRALRNAAAGDWDLVVAELPPVREALALLALPEQLRRYLRRLLPPERQAARALRPMLAQLAGVPLPAQWLYETTARWEQELAAVQDVIASPDTAVRLVLEPGPAAADALRTARLGLALQGLALDTVVANRVLPADSADPWFAGLAAEQHHHLAALRAAHPGLRELPHLGRVPRGTEDLVLLAVPGRQTPEAPPAWTVEDRRDEDGILVWHVPLPGAVKDGLSLVRRGDELLLAVGPFRRAVPLPPVLRRCTVTGAGLVDGDLRIRFAPDPGLWPRSTP</sequence>
<dbReference type="PANTHER" id="PTHR10803">
    <property type="entry name" value="ARSENICAL PUMP-DRIVING ATPASE ARSENITE-TRANSLOCATING ATPASE"/>
    <property type="match status" value="1"/>
</dbReference>
<dbReference type="SUPFAM" id="SSF52540">
    <property type="entry name" value="P-loop containing nucleoside triphosphate hydrolases"/>
    <property type="match status" value="1"/>
</dbReference>
<dbReference type="Pfam" id="PF02374">
    <property type="entry name" value="ArsA_ATPase"/>
    <property type="match status" value="2"/>
</dbReference>
<evidence type="ECO:0000259" key="3">
    <source>
        <dbReference type="Pfam" id="PF02374"/>
    </source>
</evidence>
<reference evidence="5 6" key="1">
    <citation type="submission" date="2024-09" db="EMBL/GenBank/DDBJ databases">
        <authorList>
            <person name="Sun Q."/>
            <person name="Mori K."/>
        </authorList>
    </citation>
    <scope>NUCLEOTIDE SEQUENCE [LARGE SCALE GENOMIC DNA]</scope>
    <source>
        <strain evidence="5 6">JCM 4414</strain>
    </source>
</reference>
<dbReference type="InterPro" id="IPR016300">
    <property type="entry name" value="ATPase_ArsA/GET3"/>
</dbReference>
<dbReference type="InterPro" id="IPR027417">
    <property type="entry name" value="P-loop_NTPase"/>
</dbReference>
<evidence type="ECO:0000313" key="5">
    <source>
        <dbReference type="EMBL" id="MFB9554777.1"/>
    </source>
</evidence>
<evidence type="ECO:0000259" key="4">
    <source>
        <dbReference type="Pfam" id="PF17886"/>
    </source>
</evidence>
<name>A0ABV5QMP0_9ACTN</name>